<keyword evidence="2" id="KW-0813">Transport</keyword>
<dbReference type="Proteomes" id="UP000011116">
    <property type="component" value="Chromosome 5H"/>
</dbReference>
<feature type="transmembrane region" description="Helical" evidence="13">
    <location>
        <begin position="47"/>
        <end position="67"/>
    </location>
</feature>
<evidence type="ECO:0000256" key="6">
    <source>
        <dbReference type="ARBA" id="ARBA00022982"/>
    </source>
</evidence>
<keyword evidence="5" id="KW-0732">Signal</keyword>
<proteinExistence type="predicted"/>
<dbReference type="PANTHER" id="PTHR33021:SF441">
    <property type="entry name" value="OS03G0791366 PROTEIN"/>
    <property type="match status" value="1"/>
</dbReference>
<evidence type="ECO:0000256" key="11">
    <source>
        <dbReference type="ARBA" id="ARBA00023180"/>
    </source>
</evidence>
<evidence type="ECO:0000256" key="3">
    <source>
        <dbReference type="ARBA" id="ARBA00022692"/>
    </source>
</evidence>
<dbReference type="InterPro" id="IPR003245">
    <property type="entry name" value="Phytocyanin_dom"/>
</dbReference>
<dbReference type="Gramene" id="HORVU.MOREX.r3.5HG0514750.1">
    <property type="protein sequence ID" value="HORVU.MOREX.r3.5HG0514750.1"/>
    <property type="gene ID" value="HORVU.MOREX.r3.5HG0514750"/>
</dbReference>
<reference evidence="15" key="3">
    <citation type="submission" date="2022-01" db="UniProtKB">
        <authorList>
            <consortium name="EnsemblPlants"/>
        </authorList>
    </citation>
    <scope>IDENTIFICATION</scope>
    <source>
        <strain evidence="15">subsp. vulgare</strain>
    </source>
</reference>
<dbReference type="SUPFAM" id="SSF49503">
    <property type="entry name" value="Cupredoxins"/>
    <property type="match status" value="1"/>
</dbReference>
<sequence>MLIIELCPSVNLYAKAELEAEHTSQESYCNHLATFAAYSVMASKQMLVIAIAMASIAVAFLPGLSVATEHVVGDDKGWGLYFNYTAWAETNQFVVGDTIVFEYGTANHNVVEVGGPDFLACNQPDNAVVWTSGEDRLALDKAGPRWFLCGMDQHCEKGMRLKITVLETAPPAPQPKPPLDAPPPSSPAGKLELGFGDAAAVVTALAVAVLVL</sequence>
<feature type="compositionally biased region" description="Pro residues" evidence="12">
    <location>
        <begin position="170"/>
        <end position="186"/>
    </location>
</feature>
<dbReference type="SMR" id="A0A8I6YCS7"/>
<name>A0A8I6YCS7_HORVV</name>
<evidence type="ECO:0000256" key="2">
    <source>
        <dbReference type="ARBA" id="ARBA00022448"/>
    </source>
</evidence>
<keyword evidence="11" id="KW-0325">Glycoprotein</keyword>
<dbReference type="CDD" id="cd04216">
    <property type="entry name" value="Phytocyanin"/>
    <property type="match status" value="1"/>
</dbReference>
<dbReference type="AlphaFoldDB" id="A0A8I6YCS7"/>
<dbReference type="FunFam" id="2.60.40.420:FF:000067">
    <property type="entry name" value="Cupredoxin superfamily protein"/>
    <property type="match status" value="1"/>
</dbReference>
<evidence type="ECO:0000313" key="16">
    <source>
        <dbReference type="Proteomes" id="UP000011116"/>
    </source>
</evidence>
<keyword evidence="16" id="KW-1185">Reference proteome</keyword>
<dbReference type="PROSITE" id="PS51485">
    <property type="entry name" value="PHYTOCYANIN"/>
    <property type="match status" value="1"/>
</dbReference>
<evidence type="ECO:0000256" key="12">
    <source>
        <dbReference type="SAM" id="MobiDB-lite"/>
    </source>
</evidence>
<comment type="subcellular location">
    <subcellularLocation>
        <location evidence="1">Membrane</location>
        <topology evidence="1">Single-pass type I membrane protein</topology>
    </subcellularLocation>
</comment>
<dbReference type="EnsemblPlants" id="HORVU.MOREX.r3.5HG0514750.1">
    <property type="protein sequence ID" value="HORVU.MOREX.r3.5HG0514750.1"/>
    <property type="gene ID" value="HORVU.MOREX.r3.5HG0514750"/>
</dbReference>
<reference evidence="15" key="2">
    <citation type="submission" date="2020-10" db="EMBL/GenBank/DDBJ databases">
        <authorList>
            <person name="Scholz U."/>
            <person name="Mascher M."/>
            <person name="Fiebig A."/>
        </authorList>
    </citation>
    <scope>NUCLEOTIDE SEQUENCE [LARGE SCALE GENOMIC DNA]</scope>
    <source>
        <strain evidence="15">cv. Morex</strain>
    </source>
</reference>
<keyword evidence="4" id="KW-0479">Metal-binding</keyword>
<dbReference type="PANTHER" id="PTHR33021">
    <property type="entry name" value="BLUE COPPER PROTEIN"/>
    <property type="match status" value="1"/>
</dbReference>
<evidence type="ECO:0000256" key="7">
    <source>
        <dbReference type="ARBA" id="ARBA00022989"/>
    </source>
</evidence>
<keyword evidence="9 13" id="KW-0472">Membrane</keyword>
<dbReference type="GO" id="GO:0009610">
    <property type="term" value="P:response to symbiotic fungus"/>
    <property type="evidence" value="ECO:0007669"/>
    <property type="project" value="UniProtKB-ARBA"/>
</dbReference>
<dbReference type="Pfam" id="PF02298">
    <property type="entry name" value="Cu_bind_like"/>
    <property type="match status" value="1"/>
</dbReference>
<evidence type="ECO:0000256" key="4">
    <source>
        <dbReference type="ARBA" id="ARBA00022723"/>
    </source>
</evidence>
<evidence type="ECO:0000256" key="8">
    <source>
        <dbReference type="ARBA" id="ARBA00023008"/>
    </source>
</evidence>
<keyword evidence="7 13" id="KW-1133">Transmembrane helix</keyword>
<reference evidence="16" key="1">
    <citation type="journal article" date="2012" name="Nature">
        <title>A physical, genetic and functional sequence assembly of the barley genome.</title>
        <authorList>
            <consortium name="The International Barley Genome Sequencing Consortium"/>
            <person name="Mayer K.F."/>
            <person name="Waugh R."/>
            <person name="Brown J.W."/>
            <person name="Schulman A."/>
            <person name="Langridge P."/>
            <person name="Platzer M."/>
            <person name="Fincher G.B."/>
            <person name="Muehlbauer G.J."/>
            <person name="Sato K."/>
            <person name="Close T.J."/>
            <person name="Wise R.P."/>
            <person name="Stein N."/>
        </authorList>
    </citation>
    <scope>NUCLEOTIDE SEQUENCE [LARGE SCALE GENOMIC DNA]</scope>
    <source>
        <strain evidence="16">cv. Morex</strain>
    </source>
</reference>
<evidence type="ECO:0000259" key="14">
    <source>
        <dbReference type="PROSITE" id="PS51485"/>
    </source>
</evidence>
<dbReference type="InterPro" id="IPR008972">
    <property type="entry name" value="Cupredoxin"/>
</dbReference>
<dbReference type="GO" id="GO:0009055">
    <property type="term" value="F:electron transfer activity"/>
    <property type="evidence" value="ECO:0007669"/>
    <property type="project" value="InterPro"/>
</dbReference>
<dbReference type="GO" id="GO:0046872">
    <property type="term" value="F:metal ion binding"/>
    <property type="evidence" value="ECO:0007669"/>
    <property type="project" value="UniProtKB-KW"/>
</dbReference>
<evidence type="ECO:0000256" key="10">
    <source>
        <dbReference type="ARBA" id="ARBA00023157"/>
    </source>
</evidence>
<keyword evidence="6" id="KW-0249">Electron transport</keyword>
<dbReference type="Gene3D" id="2.60.40.420">
    <property type="entry name" value="Cupredoxins - blue copper proteins"/>
    <property type="match status" value="1"/>
</dbReference>
<protein>
    <recommendedName>
        <fullName evidence="14">Phytocyanin domain-containing protein</fullName>
    </recommendedName>
</protein>
<evidence type="ECO:0000256" key="5">
    <source>
        <dbReference type="ARBA" id="ARBA00022729"/>
    </source>
</evidence>
<evidence type="ECO:0000256" key="13">
    <source>
        <dbReference type="SAM" id="Phobius"/>
    </source>
</evidence>
<keyword evidence="8" id="KW-0186">Copper</keyword>
<evidence type="ECO:0000256" key="9">
    <source>
        <dbReference type="ARBA" id="ARBA00023136"/>
    </source>
</evidence>
<evidence type="ECO:0000313" key="15">
    <source>
        <dbReference type="EnsemblPlants" id="HORVU.MOREX.r3.5HG0514750.1"/>
    </source>
</evidence>
<accession>A0A8I6YCS7</accession>
<organism evidence="15 16">
    <name type="scientific">Hordeum vulgare subsp. vulgare</name>
    <name type="common">Domesticated barley</name>
    <dbReference type="NCBI Taxonomy" id="112509"/>
    <lineage>
        <taxon>Eukaryota</taxon>
        <taxon>Viridiplantae</taxon>
        <taxon>Streptophyta</taxon>
        <taxon>Embryophyta</taxon>
        <taxon>Tracheophyta</taxon>
        <taxon>Spermatophyta</taxon>
        <taxon>Magnoliopsida</taxon>
        <taxon>Liliopsida</taxon>
        <taxon>Poales</taxon>
        <taxon>Poaceae</taxon>
        <taxon>BOP clade</taxon>
        <taxon>Pooideae</taxon>
        <taxon>Triticodae</taxon>
        <taxon>Triticeae</taxon>
        <taxon>Hordeinae</taxon>
        <taxon>Hordeum</taxon>
    </lineage>
</organism>
<evidence type="ECO:0000256" key="1">
    <source>
        <dbReference type="ARBA" id="ARBA00004479"/>
    </source>
</evidence>
<dbReference type="Gramene" id="HORVU.MOREX.r2.5HG0427680.1">
    <property type="protein sequence ID" value="HORVU.MOREX.r2.5HG0427680.1"/>
    <property type="gene ID" value="HORVU.MOREX.r2.5HG0427680"/>
</dbReference>
<dbReference type="GO" id="GO:0005886">
    <property type="term" value="C:plasma membrane"/>
    <property type="evidence" value="ECO:0000318"/>
    <property type="project" value="GO_Central"/>
</dbReference>
<keyword evidence="3 13" id="KW-0812">Transmembrane</keyword>
<dbReference type="InterPro" id="IPR039391">
    <property type="entry name" value="Phytocyanin-like"/>
</dbReference>
<keyword evidence="10" id="KW-1015">Disulfide bond</keyword>
<feature type="region of interest" description="Disordered" evidence="12">
    <location>
        <begin position="169"/>
        <end position="190"/>
    </location>
</feature>
<feature type="domain" description="Phytocyanin" evidence="14">
    <location>
        <begin position="68"/>
        <end position="167"/>
    </location>
</feature>